<feature type="region of interest" description="Disordered" evidence="3">
    <location>
        <begin position="43"/>
        <end position="112"/>
    </location>
</feature>
<evidence type="ECO:0000256" key="2">
    <source>
        <dbReference type="ARBA" id="ARBA00023157"/>
    </source>
</evidence>
<keyword evidence="2" id="KW-1015">Disulfide bond</keyword>
<dbReference type="Pfam" id="PF13385">
    <property type="entry name" value="Laminin_G_3"/>
    <property type="match status" value="2"/>
</dbReference>
<evidence type="ECO:0000259" key="5">
    <source>
        <dbReference type="SMART" id="SM00560"/>
    </source>
</evidence>
<keyword evidence="6" id="KW-0723">Serine/threonine-protein kinase</keyword>
<feature type="chain" id="PRO_5039053120" evidence="4">
    <location>
        <begin position="43"/>
        <end position="1251"/>
    </location>
</feature>
<feature type="domain" description="LamG-like jellyroll fold" evidence="5">
    <location>
        <begin position="834"/>
        <end position="988"/>
    </location>
</feature>
<name>F2Z8U2_STRRO</name>
<proteinExistence type="predicted"/>
<dbReference type="SUPFAM" id="SSF49899">
    <property type="entry name" value="Concanavalin A-like lectins/glucanases"/>
    <property type="match status" value="2"/>
</dbReference>
<evidence type="ECO:0000256" key="3">
    <source>
        <dbReference type="SAM" id="MobiDB-lite"/>
    </source>
</evidence>
<sequence>MESRRAGLSPVRRARRSRACLLGGAVASLVLAVLPGSPAAAALPVSSAPASGPVNETTASAQAATSGDPVEVTADRTEYSTTKANPDGSFTLTQSTTPQRVKERDGDWGAVDPALERGADGRIAPKGAVVDLSFSSGGSGSDMIRLGKDGRSLTLGWTGDLPKPTLNGATATYANVFDGVDLQLTATAESYREVLVVKTPEAAQNPALEQVRLTASGDGLSVVPGVGGGLRAVDEDGNAVFRGPAGQMWDSAGDSASGPQTQLMRTDVAGPGDGQAHDDPSQPGDGDATAVLPVKVDDGTVAVHPDLDLLRGKNTVYPVYIDPSVGLGVSERTKISSDGDKFWMFDGDKGVGKCGTADGYYCGGGYVDRMYFEFAPTKLAGKQVLDATFRAHETWSFNCDPHWVDLERTDNISEGTRWPGPKQLDLMVDRYVSAGRGSLCSPDQPGAWIEFHDNPDESNENLTSTARSFADGKISRLTLMLKAHDEDDPRAWKRFDDSAELQVTFAYKPGTPTDVGLIPGDGKTAYCNKSSSDPLIVTRKDPMVQARVQTQVEAHKGDEEGSLQAEYVVERGDDAAWHQVWTGHMPDTGWHPDETLEKMRTGDRADGGLYRYKARTQSHWSYSGKSGDLWSPYSSWCYFKIDSSAPKAPRIAAGSPYTECGVDACAGMGGPGVPGSFTFQPNAADITSGKTDVTAYEWKLLSTPARQVTGGLKADVKDVTPPLSGTQVLSVRAKDVHNRWGTPAEFTFKVAPAPGAVGRWHFDDAAPNSGVTVAKDSATEGTRHDATLYTAHAGWSTLGRRGESDYSLYLNDSSTDNTRDGYAATAAPAVNTKDSFTVSAWVYLTDASQNRVVLSAPGTNASAFTLYYSSTYKKWVFNRTAADVKDNPVFLRSIADAGPPPLNVWTHLAAVFDAKVDTDKTNDTIQLFVNGRPQGKPVVLNDLSTAYQPWTSSAGLQFGRSLNGGTWVDNFRGRLDEVSVWQYALSPEQIAQEAELTQDGVAANELVADWDATSSAGTQVKELTPYPAPALALSSAGAVLDEDNNALVLDGTSGYASASGPVTDETGSFTVSAHVRLDAAKLTAKPVGYQAQVAGQAAGGESSWALWVVKPADGTYQWKFTRTAVGSDGKVSQSAEVAAGDLAELDTGVDVTGVFDAQEPWQWTDPADSSKTENQMGRLHLYVGGIEQPGEDNSGFSAVQQGSGALSAGRGTAGGSTGYYLPGSLESLRVWTGALSADQIRSQVLDTPDSA</sequence>
<dbReference type="GO" id="GO:0004674">
    <property type="term" value="F:protein serine/threonine kinase activity"/>
    <property type="evidence" value="ECO:0007669"/>
    <property type="project" value="UniProtKB-KW"/>
</dbReference>
<reference evidence="6" key="1">
    <citation type="journal article" date="1994" name="J. Antibiot.">
        <title>Isolation and characterization of linear plasmids from lankacidin-producing Streptomyces species.</title>
        <authorList>
            <person name="Kinashi H."/>
            <person name="Mori E."/>
            <person name="Hatani A."/>
            <person name="Nimi O."/>
        </authorList>
    </citation>
    <scope>NUCLEOTIDE SEQUENCE</scope>
    <source>
        <strain evidence="6">7434AN4</strain>
        <plasmid evidence="6">pSLA2-M</plasmid>
    </source>
</reference>
<dbReference type="PANTHER" id="PTHR46943:SF1">
    <property type="entry name" value="PENTRAXIN-RELATED PROTEIN PTX3"/>
    <property type="match status" value="1"/>
</dbReference>
<dbReference type="InterPro" id="IPR013320">
    <property type="entry name" value="ConA-like_dom_sf"/>
</dbReference>
<geneLocation type="plasmid" evidence="6">
    <name>pSLA2-M</name>
</geneLocation>
<dbReference type="EMBL" id="AB597522">
    <property type="protein sequence ID" value="BAK19872.1"/>
    <property type="molecule type" value="Genomic_DNA"/>
</dbReference>
<dbReference type="PANTHER" id="PTHR46943">
    <property type="entry name" value="PENTRAXIN-RELATED PROTEIN PTX3"/>
    <property type="match status" value="1"/>
</dbReference>
<feature type="compositionally biased region" description="Low complexity" evidence="3">
    <location>
        <begin position="43"/>
        <end position="54"/>
    </location>
</feature>
<evidence type="ECO:0000256" key="1">
    <source>
        <dbReference type="ARBA" id="ARBA00022729"/>
    </source>
</evidence>
<keyword evidence="6" id="KW-0418">Kinase</keyword>
<feature type="compositionally biased region" description="Polar residues" evidence="3">
    <location>
        <begin position="79"/>
        <end position="99"/>
    </location>
</feature>
<protein>
    <submittedName>
        <fullName evidence="6">Putative serine/threonine protein kinase</fullName>
    </submittedName>
</protein>
<reference evidence="6" key="2">
    <citation type="journal article" date="2011" name="Biosci. Biotechnol. Biochem.">
        <title>pSLA2-M of Streptomyces rochei is a composite linear plasmid characterized by self-defense genes and homology with pSLA2-L.</title>
        <authorList>
            <person name="Yang Y."/>
            <person name="Kurokawa T."/>
            <person name="Takahama Y."/>
            <person name="Nindita Y."/>
            <person name="Mochizuki S."/>
            <person name="Arakawa K."/>
            <person name="Endo S."/>
            <person name="Kinashi H."/>
        </authorList>
    </citation>
    <scope>NUCLEOTIDE SEQUENCE</scope>
    <source>
        <strain evidence="6">7434AN4</strain>
        <plasmid evidence="6">pSLA2-M</plasmid>
    </source>
</reference>
<evidence type="ECO:0000256" key="4">
    <source>
        <dbReference type="SAM" id="SignalP"/>
    </source>
</evidence>
<feature type="domain" description="LamG-like jellyroll fold" evidence="5">
    <location>
        <begin position="1067"/>
        <end position="1238"/>
    </location>
</feature>
<dbReference type="Gene3D" id="2.60.120.200">
    <property type="match status" value="2"/>
</dbReference>
<feature type="signal peptide" evidence="4">
    <location>
        <begin position="1"/>
        <end position="42"/>
    </location>
</feature>
<gene>
    <name evidence="6" type="primary">pSLA2-M.78</name>
</gene>
<accession>F2Z8U2</accession>
<keyword evidence="1 4" id="KW-0732">Signal</keyword>
<dbReference type="SMART" id="SM00560">
    <property type="entry name" value="LamGL"/>
    <property type="match status" value="2"/>
</dbReference>
<keyword evidence="6" id="KW-0614">Plasmid</keyword>
<organism evidence="6">
    <name type="scientific">Streptomyces rochei</name>
    <name type="common">Streptomyces parvullus</name>
    <dbReference type="NCBI Taxonomy" id="1928"/>
    <lineage>
        <taxon>Bacteria</taxon>
        <taxon>Bacillati</taxon>
        <taxon>Actinomycetota</taxon>
        <taxon>Actinomycetes</taxon>
        <taxon>Kitasatosporales</taxon>
        <taxon>Streptomycetaceae</taxon>
        <taxon>Streptomyces</taxon>
        <taxon>Streptomyces rochei group</taxon>
    </lineage>
</organism>
<dbReference type="InterPro" id="IPR042837">
    <property type="entry name" value="PTX3"/>
</dbReference>
<feature type="compositionally biased region" description="Polar residues" evidence="3">
    <location>
        <begin position="55"/>
        <end position="65"/>
    </location>
</feature>
<dbReference type="AlphaFoldDB" id="F2Z8U2"/>
<evidence type="ECO:0000313" key="6">
    <source>
        <dbReference type="EMBL" id="BAK19872.1"/>
    </source>
</evidence>
<dbReference type="GO" id="GO:0006955">
    <property type="term" value="P:immune response"/>
    <property type="evidence" value="ECO:0007669"/>
    <property type="project" value="InterPro"/>
</dbReference>
<keyword evidence="6" id="KW-0808">Transferase</keyword>
<feature type="region of interest" description="Disordered" evidence="3">
    <location>
        <begin position="247"/>
        <end position="286"/>
    </location>
</feature>
<dbReference type="InterPro" id="IPR006558">
    <property type="entry name" value="LamG-like"/>
</dbReference>